<sequence>MNNVKKALVAALASSALILAGCGSAGAPVDKSDDGKLMKVDVFDQRANYQGMQKGWFAKIIKDKFNIELNIIAPNIAGGGDTLFDTRSAAGNLGDIVITSTGNGRLSKLVKSGLIADMTPYMDGMKWLKHNKASSDALAEIAGKKGIWGFAHQTAAGMDPRKPEAVEPDYSPYIRWDYYKEIGYPKIPNLDAFIDVLKKMQDRARQDTGKNNIYAISLFKDWDGAFMSNVQGLTGWYGYNPQGSAFALADGTDKSTVLDKDGIYQKMLNFVHKAQMAGIVDPESSTQSWDNLGTKVQDGLVLMSIWNYLGKPRQNTKANMAKGVGFMIAPLEGMKAYATGFRPAGDVNFAIALGAKAKNKQRLVKFINWLYSPEGVNDISQYTAGPKGLTWEMKDGEPVLTKLGRAVADDSSKVKIPAEWGGGTWQEGSQQLNFVPVAPAAINPETKQAYNPGLWPSELKRTNALLEDWRSHMENAKTDMDYLVKTDKVILQPGAPFTAPVEDSKLTAQRSQINTAVVANSWKAALSNSDSEFDKHIKDMIEKAQGMGFDEIKKADYDAIDAHTKVCDEVVKEYEKTHK</sequence>
<dbReference type="InterPro" id="IPR006059">
    <property type="entry name" value="SBP"/>
</dbReference>
<proteinExistence type="predicted"/>
<evidence type="ECO:0000313" key="2">
    <source>
        <dbReference type="EMBL" id="OZG55293.1"/>
    </source>
</evidence>
<protein>
    <submittedName>
        <fullName evidence="2">ABC transporter substrate-binding protein</fullName>
    </submittedName>
</protein>
<dbReference type="PANTHER" id="PTHR43649:SF12">
    <property type="entry name" value="DIACETYLCHITOBIOSE BINDING PROTEIN DASA"/>
    <property type="match status" value="1"/>
</dbReference>
<dbReference type="EMBL" id="MWWU01000003">
    <property type="protein sequence ID" value="OZG55293.1"/>
    <property type="molecule type" value="Genomic_DNA"/>
</dbReference>
<name>A0A261F8E8_9BIFI</name>
<evidence type="ECO:0000256" key="1">
    <source>
        <dbReference type="SAM" id="SignalP"/>
    </source>
</evidence>
<gene>
    <name evidence="2" type="ORF">AEAE_1090</name>
</gene>
<dbReference type="SUPFAM" id="SSF53850">
    <property type="entry name" value="Periplasmic binding protein-like II"/>
    <property type="match status" value="1"/>
</dbReference>
<dbReference type="Gene3D" id="3.40.190.10">
    <property type="entry name" value="Periplasmic binding protein-like II"/>
    <property type="match status" value="2"/>
</dbReference>
<dbReference type="RefSeq" id="WP_094690175.1">
    <property type="nucleotide sequence ID" value="NZ_JACBYZ010000001.1"/>
</dbReference>
<reference evidence="2 3" key="1">
    <citation type="journal article" date="2017" name="BMC Genomics">
        <title>Comparative genomic and phylogenomic analyses of the Bifidobacteriaceae family.</title>
        <authorList>
            <person name="Lugli G.A."/>
            <person name="Milani C."/>
            <person name="Turroni F."/>
            <person name="Duranti S."/>
            <person name="Mancabelli L."/>
            <person name="Mangifesta M."/>
            <person name="Ferrario C."/>
            <person name="Modesto M."/>
            <person name="Mattarelli P."/>
            <person name="Jiri K."/>
            <person name="van Sinderen D."/>
            <person name="Ventura M."/>
        </authorList>
    </citation>
    <scope>NUCLEOTIDE SEQUENCE [LARGE SCALE GENOMIC DNA]</scope>
    <source>
        <strain evidence="2 3">LMG 21773</strain>
    </source>
</reference>
<dbReference type="Pfam" id="PF01547">
    <property type="entry name" value="SBP_bac_1"/>
    <property type="match status" value="1"/>
</dbReference>
<dbReference type="PROSITE" id="PS51257">
    <property type="entry name" value="PROKAR_LIPOPROTEIN"/>
    <property type="match status" value="1"/>
</dbReference>
<feature type="signal peptide" evidence="1">
    <location>
        <begin position="1"/>
        <end position="27"/>
    </location>
</feature>
<keyword evidence="3" id="KW-1185">Reference proteome</keyword>
<keyword evidence="1" id="KW-0732">Signal</keyword>
<accession>A0A261F8E8</accession>
<dbReference type="OrthoDB" id="3235892at2"/>
<comment type="caution">
    <text evidence="2">The sequence shown here is derived from an EMBL/GenBank/DDBJ whole genome shotgun (WGS) entry which is preliminary data.</text>
</comment>
<dbReference type="PANTHER" id="PTHR43649">
    <property type="entry name" value="ARABINOSE-BINDING PROTEIN-RELATED"/>
    <property type="match status" value="1"/>
</dbReference>
<dbReference type="InterPro" id="IPR050490">
    <property type="entry name" value="Bact_solute-bd_prot1"/>
</dbReference>
<dbReference type="AlphaFoldDB" id="A0A261F8E8"/>
<organism evidence="2 3">
    <name type="scientific">Aeriscardovia aeriphila</name>
    <dbReference type="NCBI Taxonomy" id="218139"/>
    <lineage>
        <taxon>Bacteria</taxon>
        <taxon>Bacillati</taxon>
        <taxon>Actinomycetota</taxon>
        <taxon>Actinomycetes</taxon>
        <taxon>Bifidobacteriales</taxon>
        <taxon>Bifidobacteriaceae</taxon>
        <taxon>Aeriscardovia</taxon>
    </lineage>
</organism>
<dbReference type="Proteomes" id="UP000228976">
    <property type="component" value="Unassembled WGS sequence"/>
</dbReference>
<evidence type="ECO:0000313" key="3">
    <source>
        <dbReference type="Proteomes" id="UP000228976"/>
    </source>
</evidence>
<feature type="chain" id="PRO_5011994763" evidence="1">
    <location>
        <begin position="28"/>
        <end position="579"/>
    </location>
</feature>